<keyword evidence="3" id="KW-1185">Reference proteome</keyword>
<feature type="region of interest" description="Disordered" evidence="1">
    <location>
        <begin position="45"/>
        <end position="71"/>
    </location>
</feature>
<protein>
    <submittedName>
        <fullName evidence="2">Uncharacterized protein</fullName>
    </submittedName>
</protein>
<dbReference type="Proteomes" id="UP000076722">
    <property type="component" value="Unassembled WGS sequence"/>
</dbReference>
<dbReference type="EMBL" id="KV419444">
    <property type="protein sequence ID" value="KZS87761.1"/>
    <property type="molecule type" value="Genomic_DNA"/>
</dbReference>
<evidence type="ECO:0000313" key="2">
    <source>
        <dbReference type="EMBL" id="KZS87761.1"/>
    </source>
</evidence>
<evidence type="ECO:0000256" key="1">
    <source>
        <dbReference type="SAM" id="MobiDB-lite"/>
    </source>
</evidence>
<evidence type="ECO:0000313" key="3">
    <source>
        <dbReference type="Proteomes" id="UP000076722"/>
    </source>
</evidence>
<name>A0A164NJA9_9AGAM</name>
<organism evidence="2 3">
    <name type="scientific">Sistotremastrum niveocremeum HHB9708</name>
    <dbReference type="NCBI Taxonomy" id="1314777"/>
    <lineage>
        <taxon>Eukaryota</taxon>
        <taxon>Fungi</taxon>
        <taxon>Dikarya</taxon>
        <taxon>Basidiomycota</taxon>
        <taxon>Agaricomycotina</taxon>
        <taxon>Agaricomycetes</taxon>
        <taxon>Sistotremastrales</taxon>
        <taxon>Sistotremastraceae</taxon>
        <taxon>Sertulicium</taxon>
        <taxon>Sertulicium niveocremeum</taxon>
    </lineage>
</organism>
<gene>
    <name evidence="2" type="ORF">SISNIDRAFT_294907</name>
</gene>
<dbReference type="AlphaFoldDB" id="A0A164NJA9"/>
<sequence length="111" mass="12792">MAKERMGKEVWLRRRSARVWRGCKGAQRRRGSIARVNEIANIVGDNPARVEDQRRKRPARSHPSPERRSKHGKSISFFDFLGLDLGFAAPAFTPRLSFGFGFRRQIRVNLS</sequence>
<proteinExistence type="predicted"/>
<accession>A0A164NJA9</accession>
<reference evidence="2 3" key="1">
    <citation type="journal article" date="2016" name="Mol. Biol. Evol.">
        <title>Comparative Genomics of Early-Diverging Mushroom-Forming Fungi Provides Insights into the Origins of Lignocellulose Decay Capabilities.</title>
        <authorList>
            <person name="Nagy L.G."/>
            <person name="Riley R."/>
            <person name="Tritt A."/>
            <person name="Adam C."/>
            <person name="Daum C."/>
            <person name="Floudas D."/>
            <person name="Sun H."/>
            <person name="Yadav J.S."/>
            <person name="Pangilinan J."/>
            <person name="Larsson K.H."/>
            <person name="Matsuura K."/>
            <person name="Barry K."/>
            <person name="Labutti K."/>
            <person name="Kuo R."/>
            <person name="Ohm R.A."/>
            <person name="Bhattacharya S.S."/>
            <person name="Shirouzu T."/>
            <person name="Yoshinaga Y."/>
            <person name="Martin F.M."/>
            <person name="Grigoriev I.V."/>
            <person name="Hibbett D.S."/>
        </authorList>
    </citation>
    <scope>NUCLEOTIDE SEQUENCE [LARGE SCALE GENOMIC DNA]</scope>
    <source>
        <strain evidence="2 3">HHB9708</strain>
    </source>
</reference>